<evidence type="ECO:0000313" key="1">
    <source>
        <dbReference type="EMBL" id="SVD96830.1"/>
    </source>
</evidence>
<protein>
    <submittedName>
        <fullName evidence="1">Uncharacterized protein</fullName>
    </submittedName>
</protein>
<dbReference type="EMBL" id="UINC01185227">
    <property type="protein sequence ID" value="SVD96830.1"/>
    <property type="molecule type" value="Genomic_DNA"/>
</dbReference>
<name>A0A382ZNG1_9ZZZZ</name>
<gene>
    <name evidence="1" type="ORF">METZ01_LOCUS449684</name>
</gene>
<dbReference type="GO" id="GO:0016810">
    <property type="term" value="F:hydrolase activity, acting on carbon-nitrogen (but not peptide) bonds"/>
    <property type="evidence" value="ECO:0007669"/>
    <property type="project" value="InterPro"/>
</dbReference>
<dbReference type="InterPro" id="IPR011059">
    <property type="entry name" value="Metal-dep_hydrolase_composite"/>
</dbReference>
<sequence>MPLAFDLVIKGGTVVDGTGSPPTRTDIG</sequence>
<organism evidence="1">
    <name type="scientific">marine metagenome</name>
    <dbReference type="NCBI Taxonomy" id="408172"/>
    <lineage>
        <taxon>unclassified sequences</taxon>
        <taxon>metagenomes</taxon>
        <taxon>ecological metagenomes</taxon>
    </lineage>
</organism>
<proteinExistence type="predicted"/>
<accession>A0A382ZNG1</accession>
<feature type="non-terminal residue" evidence="1">
    <location>
        <position position="28"/>
    </location>
</feature>
<dbReference type="Gene3D" id="2.30.40.10">
    <property type="entry name" value="Urease, subunit C, domain 1"/>
    <property type="match status" value="1"/>
</dbReference>
<dbReference type="AlphaFoldDB" id="A0A382ZNG1"/>
<reference evidence="1" key="1">
    <citation type="submission" date="2018-05" db="EMBL/GenBank/DDBJ databases">
        <authorList>
            <person name="Lanie J.A."/>
            <person name="Ng W.-L."/>
            <person name="Kazmierczak K.M."/>
            <person name="Andrzejewski T.M."/>
            <person name="Davidsen T.M."/>
            <person name="Wayne K.J."/>
            <person name="Tettelin H."/>
            <person name="Glass J.I."/>
            <person name="Rusch D."/>
            <person name="Podicherti R."/>
            <person name="Tsui H.-C.T."/>
            <person name="Winkler M.E."/>
        </authorList>
    </citation>
    <scope>NUCLEOTIDE SEQUENCE</scope>
</reference>